<comment type="similarity">
    <text evidence="2">Belongs to the UQCRH/QCR6 family.</text>
</comment>
<dbReference type="OrthoDB" id="405848at2759"/>
<keyword evidence="4" id="KW-0679">Respiratory chain</keyword>
<comment type="subcellular location">
    <subcellularLocation>
        <location evidence="1">Mitochondrion inner membrane</location>
    </subcellularLocation>
</comment>
<comment type="caution">
    <text evidence="10">The sequence shown here is derived from an EMBL/GenBank/DDBJ whole genome shotgun (WGS) entry which is preliminary data.</text>
</comment>
<reference evidence="11" key="1">
    <citation type="submission" date="2017-01" db="EMBL/GenBank/DDBJ databases">
        <authorList>
            <person name="Wang Y."/>
            <person name="White M."/>
            <person name="Kvist S."/>
            <person name="Moncalvo J.-M."/>
        </authorList>
    </citation>
    <scope>NUCLEOTIDE SEQUENCE [LARGE SCALE GENOMIC DNA]</scope>
    <source>
        <strain evidence="11">COL-18-3</strain>
    </source>
</reference>
<organism evidence="10 11">
    <name type="scientific">Zancudomyces culisetae</name>
    <name type="common">Gut fungus</name>
    <name type="synonym">Smittium culisetae</name>
    <dbReference type="NCBI Taxonomy" id="1213189"/>
    <lineage>
        <taxon>Eukaryota</taxon>
        <taxon>Fungi</taxon>
        <taxon>Fungi incertae sedis</taxon>
        <taxon>Zoopagomycota</taxon>
        <taxon>Kickxellomycotina</taxon>
        <taxon>Harpellomycetes</taxon>
        <taxon>Harpellales</taxon>
        <taxon>Legeriomycetaceae</taxon>
        <taxon>Zancudomyces</taxon>
    </lineage>
</organism>
<gene>
    <name evidence="10" type="ORF">AX774_g4943</name>
</gene>
<keyword evidence="8" id="KW-0472">Membrane</keyword>
<evidence type="ECO:0000313" key="11">
    <source>
        <dbReference type="Proteomes" id="UP000188320"/>
    </source>
</evidence>
<evidence type="ECO:0000256" key="3">
    <source>
        <dbReference type="ARBA" id="ARBA00022448"/>
    </source>
</evidence>
<accession>A0A1R1PKT8</accession>
<proteinExistence type="inferred from homology"/>
<dbReference type="Gene3D" id="1.10.287.20">
    <property type="entry name" value="Ubiquinol-cytochrome C reductase hinge domain"/>
    <property type="match status" value="1"/>
</dbReference>
<keyword evidence="7" id="KW-0496">Mitochondrion</keyword>
<evidence type="ECO:0000259" key="9">
    <source>
        <dbReference type="Pfam" id="PF02320"/>
    </source>
</evidence>
<dbReference type="AlphaFoldDB" id="A0A1R1PKT8"/>
<name>A0A1R1PKT8_ZANCU</name>
<keyword evidence="6" id="KW-0249">Electron transport</keyword>
<sequence length="101" mass="11585">MGFLDTFNSIFGGASVEAEEREFETNARSKSRYSPRFVIYVEYFPFPMKLKSVSCAETTQCVALNRLVEECTERVNNGAHEVCAEEFYHFVECVDHCVSHL</sequence>
<dbReference type="SUPFAM" id="SSF81531">
    <property type="entry name" value="Non-heme 11 kDa protein of cytochrome bc1 complex (Ubiquinol-cytochrome c reductase)"/>
    <property type="match status" value="1"/>
</dbReference>
<keyword evidence="11" id="KW-1185">Reference proteome</keyword>
<evidence type="ECO:0000256" key="8">
    <source>
        <dbReference type="ARBA" id="ARBA00023136"/>
    </source>
</evidence>
<dbReference type="GO" id="GO:0005743">
    <property type="term" value="C:mitochondrial inner membrane"/>
    <property type="evidence" value="ECO:0007669"/>
    <property type="project" value="UniProtKB-SubCell"/>
</dbReference>
<dbReference type="InterPro" id="IPR036811">
    <property type="entry name" value="Ubol_cytC_Rdtase_hinge_dom_sf"/>
</dbReference>
<dbReference type="InterPro" id="IPR023184">
    <property type="entry name" value="Ubol_cytC_Rdtase_hinge_dom"/>
</dbReference>
<evidence type="ECO:0000256" key="4">
    <source>
        <dbReference type="ARBA" id="ARBA00022660"/>
    </source>
</evidence>
<feature type="domain" description="Ubiquinol-cytochrome C reductase hinge" evidence="9">
    <location>
        <begin position="54"/>
        <end position="100"/>
    </location>
</feature>
<evidence type="ECO:0000313" key="10">
    <source>
        <dbReference type="EMBL" id="OMH81598.1"/>
    </source>
</evidence>
<keyword evidence="3" id="KW-0813">Transport</keyword>
<evidence type="ECO:0000256" key="2">
    <source>
        <dbReference type="ARBA" id="ARBA00006498"/>
    </source>
</evidence>
<dbReference type="Pfam" id="PF02320">
    <property type="entry name" value="UCR_hinge"/>
    <property type="match status" value="1"/>
</dbReference>
<evidence type="ECO:0000256" key="1">
    <source>
        <dbReference type="ARBA" id="ARBA00004273"/>
    </source>
</evidence>
<evidence type="ECO:0000256" key="5">
    <source>
        <dbReference type="ARBA" id="ARBA00022792"/>
    </source>
</evidence>
<dbReference type="Proteomes" id="UP000188320">
    <property type="component" value="Unassembled WGS sequence"/>
</dbReference>
<protein>
    <recommendedName>
        <fullName evidence="9">Ubiquinol-cytochrome C reductase hinge domain-containing protein</fullName>
    </recommendedName>
</protein>
<dbReference type="EMBL" id="LSSK01000863">
    <property type="protein sequence ID" value="OMH81598.1"/>
    <property type="molecule type" value="Genomic_DNA"/>
</dbReference>
<evidence type="ECO:0000256" key="7">
    <source>
        <dbReference type="ARBA" id="ARBA00023128"/>
    </source>
</evidence>
<evidence type="ECO:0000256" key="6">
    <source>
        <dbReference type="ARBA" id="ARBA00022982"/>
    </source>
</evidence>
<keyword evidence="5" id="KW-0999">Mitochondrion inner membrane</keyword>